<keyword evidence="3" id="KW-1185">Reference proteome</keyword>
<dbReference type="EnsemblPlants" id="Kaladp0087s0031.1.v1.1">
    <property type="protein sequence ID" value="Kaladp0087s0031.1.v1.1"/>
    <property type="gene ID" value="Kaladp0087s0031.v1.1"/>
</dbReference>
<feature type="region of interest" description="Disordered" evidence="1">
    <location>
        <begin position="161"/>
        <end position="192"/>
    </location>
</feature>
<organism evidence="2 3">
    <name type="scientific">Kalanchoe fedtschenkoi</name>
    <name type="common">Lavender scallops</name>
    <name type="synonym">South American air plant</name>
    <dbReference type="NCBI Taxonomy" id="63787"/>
    <lineage>
        <taxon>Eukaryota</taxon>
        <taxon>Viridiplantae</taxon>
        <taxon>Streptophyta</taxon>
        <taxon>Embryophyta</taxon>
        <taxon>Tracheophyta</taxon>
        <taxon>Spermatophyta</taxon>
        <taxon>Magnoliopsida</taxon>
        <taxon>eudicotyledons</taxon>
        <taxon>Gunneridae</taxon>
        <taxon>Pentapetalae</taxon>
        <taxon>Saxifragales</taxon>
        <taxon>Crassulaceae</taxon>
        <taxon>Kalanchoe</taxon>
    </lineage>
</organism>
<name>A0A7N0UUS5_KALFE</name>
<dbReference type="AlphaFoldDB" id="A0A7N0UUS5"/>
<feature type="region of interest" description="Disordered" evidence="1">
    <location>
        <begin position="94"/>
        <end position="129"/>
    </location>
</feature>
<dbReference type="EnsemblPlants" id="Kaladp0087s0031.3.v1.1">
    <property type="protein sequence ID" value="Kaladp0087s0031.3.v1.1"/>
    <property type="gene ID" value="Kaladp0087s0031.v1.1"/>
</dbReference>
<reference evidence="2" key="1">
    <citation type="submission" date="2021-01" db="UniProtKB">
        <authorList>
            <consortium name="EnsemblPlants"/>
        </authorList>
    </citation>
    <scope>IDENTIFICATION</scope>
</reference>
<feature type="compositionally biased region" description="Low complexity" evidence="1">
    <location>
        <begin position="40"/>
        <end position="52"/>
    </location>
</feature>
<evidence type="ECO:0000256" key="1">
    <source>
        <dbReference type="SAM" id="MobiDB-lite"/>
    </source>
</evidence>
<proteinExistence type="predicted"/>
<evidence type="ECO:0000313" key="2">
    <source>
        <dbReference type="EnsemblPlants" id="Kaladp0087s0031.3.v1.1"/>
    </source>
</evidence>
<protein>
    <submittedName>
        <fullName evidence="2">Uncharacterized protein</fullName>
    </submittedName>
</protein>
<accession>A0A7N0UUS5</accession>
<dbReference type="Proteomes" id="UP000594263">
    <property type="component" value="Unplaced"/>
</dbReference>
<dbReference type="Gramene" id="Kaladp0087s0031.3.v1.1">
    <property type="protein sequence ID" value="Kaladp0087s0031.3.v1.1"/>
    <property type="gene ID" value="Kaladp0087s0031.v1.1"/>
</dbReference>
<feature type="compositionally biased region" description="Low complexity" evidence="1">
    <location>
        <begin position="96"/>
        <end position="106"/>
    </location>
</feature>
<evidence type="ECO:0000313" key="3">
    <source>
        <dbReference type="Proteomes" id="UP000594263"/>
    </source>
</evidence>
<sequence length="192" mass="20949">MKSETTIFLGQMQTRVLSPSKLRMKLIGAGHNLRKKDGSKQSNTSSSRTSPSKHQESDYGQLVKESILLPAEHEAKGFDEEVTGLKLELLSVNSCSQGGQSSPQSQELASKVGWSKKQQQQVRKSESANRVSIVHPARTAAEDVKMIRTSTMTAMQAHPALSYPTGSERDPTSCPGHFQGLRRPSGMLLRSG</sequence>
<dbReference type="Gramene" id="Kaladp0087s0031.1.v1.1">
    <property type="protein sequence ID" value="Kaladp0087s0031.1.v1.1"/>
    <property type="gene ID" value="Kaladp0087s0031.v1.1"/>
</dbReference>
<feature type="region of interest" description="Disordered" evidence="1">
    <location>
        <begin position="30"/>
        <end position="59"/>
    </location>
</feature>